<keyword evidence="12" id="KW-1185">Reference proteome</keyword>
<dbReference type="AlphaFoldDB" id="A0A1P8JW96"/>
<evidence type="ECO:0000256" key="2">
    <source>
        <dbReference type="ARBA" id="ARBA00022448"/>
    </source>
</evidence>
<comment type="subcellular location">
    <subcellularLocation>
        <location evidence="1 8">Cell membrane</location>
        <topology evidence="1 8">Multi-pass membrane protein</topology>
    </subcellularLocation>
</comment>
<dbReference type="RefSeq" id="WP_076199830.1">
    <property type="nucleotide sequence ID" value="NZ_CP019236.1"/>
</dbReference>
<organism evidence="11 12">
    <name type="scientific">Rhodoferax koreensis</name>
    <dbReference type="NCBI Taxonomy" id="1842727"/>
    <lineage>
        <taxon>Bacteria</taxon>
        <taxon>Pseudomonadati</taxon>
        <taxon>Pseudomonadota</taxon>
        <taxon>Betaproteobacteria</taxon>
        <taxon>Burkholderiales</taxon>
        <taxon>Comamonadaceae</taxon>
        <taxon>Rhodoferax</taxon>
    </lineage>
</organism>
<keyword evidence="9" id="KW-0732">Signal</keyword>
<dbReference type="InterPro" id="IPR000515">
    <property type="entry name" value="MetI-like"/>
</dbReference>
<name>A0A1P8JW96_9BURK</name>
<dbReference type="SUPFAM" id="SSF161098">
    <property type="entry name" value="MetI-like"/>
    <property type="match status" value="1"/>
</dbReference>
<feature type="transmembrane region" description="Helical" evidence="8">
    <location>
        <begin position="362"/>
        <end position="390"/>
    </location>
</feature>
<dbReference type="GO" id="GO:0043190">
    <property type="term" value="C:ATP-binding cassette (ABC) transporter complex"/>
    <property type="evidence" value="ECO:0007669"/>
    <property type="project" value="InterPro"/>
</dbReference>
<keyword evidence="3 8" id="KW-0812">Transmembrane</keyword>
<dbReference type="GO" id="GO:0031460">
    <property type="term" value="P:glycine betaine transport"/>
    <property type="evidence" value="ECO:0007669"/>
    <property type="project" value="TreeGrafter"/>
</dbReference>
<dbReference type="PROSITE" id="PS50928">
    <property type="entry name" value="ABC_TM1"/>
    <property type="match status" value="1"/>
</dbReference>
<dbReference type="GO" id="GO:0022857">
    <property type="term" value="F:transmembrane transporter activity"/>
    <property type="evidence" value="ECO:0007669"/>
    <property type="project" value="InterPro"/>
</dbReference>
<keyword evidence="4 8" id="KW-1133">Transmembrane helix</keyword>
<evidence type="ECO:0000256" key="7">
    <source>
        <dbReference type="ARBA" id="ARBA00035652"/>
    </source>
</evidence>
<evidence type="ECO:0000256" key="1">
    <source>
        <dbReference type="ARBA" id="ARBA00004651"/>
    </source>
</evidence>
<feature type="transmembrane region" description="Helical" evidence="8">
    <location>
        <begin position="444"/>
        <end position="470"/>
    </location>
</feature>
<feature type="signal peptide" evidence="9">
    <location>
        <begin position="1"/>
        <end position="29"/>
    </location>
</feature>
<dbReference type="Gene3D" id="3.40.190.10">
    <property type="entry name" value="Periplasmic binding protein-like II"/>
    <property type="match status" value="1"/>
</dbReference>
<evidence type="ECO:0000256" key="5">
    <source>
        <dbReference type="ARBA" id="ARBA00023136"/>
    </source>
</evidence>
<dbReference type="InterPro" id="IPR035906">
    <property type="entry name" value="MetI-like_sf"/>
</dbReference>
<feature type="chain" id="PRO_5012862709" evidence="9">
    <location>
        <begin position="30"/>
        <end position="522"/>
    </location>
</feature>
<dbReference type="FunFam" id="1.10.3720.10:FF:000001">
    <property type="entry name" value="Glycine betaine ABC transporter, permease"/>
    <property type="match status" value="1"/>
</dbReference>
<evidence type="ECO:0000256" key="3">
    <source>
        <dbReference type="ARBA" id="ARBA00022692"/>
    </source>
</evidence>
<keyword evidence="5 8" id="KW-0472">Membrane</keyword>
<keyword evidence="2 8" id="KW-0813">Transport</keyword>
<comment type="similarity">
    <text evidence="6">In the C-terminal section; belongs to the OsmX family.</text>
</comment>
<dbReference type="InterPro" id="IPR041894">
    <property type="entry name" value="PBP2_ProX-like"/>
</dbReference>
<evidence type="ECO:0000313" key="12">
    <source>
        <dbReference type="Proteomes" id="UP000186609"/>
    </source>
</evidence>
<sequence length="522" mass="55247">MRCTTRLFSRALMVMGFCLAIFVPALAHAQEGELKVGSKRFTESYILAEVIAQTAQAAGGKTRVLQGLGNTAIVFEALRSGQIDVYGEYTGTIALEIVKGDATMNLAAINQALVPLGLGAAVPLGFNDGYALAMRRAQADELGIKTLSDLAKHPTLKLGLSNEFIGRADGWKGLAARYQLGGQPIGLDHGLAYDAIAQKQIDVMDIYTTDAKIDHLGLLVLQDDQAYFPRYDAVLLYRLDLPQKHPAAWAALQKLEGRINEATMIAMNAQAELASQPFDAIARQFLVQNTAQALAGGQQATLQKVGKTSQSFGAQLWQRLIGDDLWRLTWQHLVLVLVSVGVATLLAVPLGVLLFPHPKLRALALGTAGVLQTIPSLALLAVLIAVLGVIGRWPALLALMVYSVLPILSNTVAGLSEVPPGLRNAALALGMTPGQRMGAIELPIALPTVMAGIRTASAIAIGTATIAAFIGAGGLGERIVTGLALNDSALMLAGALPAAGLALCSELFFEAVDRYLRRSKRI</sequence>
<gene>
    <name evidence="11" type="ORF">RD110_12750</name>
</gene>
<dbReference type="SUPFAM" id="SSF53850">
    <property type="entry name" value="Periplasmic binding protein-like II"/>
    <property type="match status" value="1"/>
</dbReference>
<evidence type="ECO:0000313" key="11">
    <source>
        <dbReference type="EMBL" id="APW37951.1"/>
    </source>
</evidence>
<evidence type="ECO:0000259" key="10">
    <source>
        <dbReference type="PROSITE" id="PS50928"/>
    </source>
</evidence>
<accession>A0A1P8JW96</accession>
<protein>
    <submittedName>
        <fullName evidence="11">Amino acid ABC transporter permease</fullName>
    </submittedName>
</protein>
<feature type="transmembrane region" description="Helical" evidence="8">
    <location>
        <begin position="333"/>
        <end position="355"/>
    </location>
</feature>
<comment type="similarity">
    <text evidence="7">In the N-terminal section; belongs to the binding-protein-dependent transport system permease family.</text>
</comment>
<evidence type="ECO:0000256" key="6">
    <source>
        <dbReference type="ARBA" id="ARBA00035642"/>
    </source>
</evidence>
<proteinExistence type="inferred from homology"/>
<dbReference type="EMBL" id="CP019236">
    <property type="protein sequence ID" value="APW37951.1"/>
    <property type="molecule type" value="Genomic_DNA"/>
</dbReference>
<dbReference type="KEGG" id="rhy:RD110_12750"/>
<feature type="domain" description="ABC transmembrane type-1" evidence="10">
    <location>
        <begin position="329"/>
        <end position="509"/>
    </location>
</feature>
<dbReference type="PANTHER" id="PTHR30177">
    <property type="entry name" value="GLYCINE BETAINE/L-PROLINE TRANSPORT SYSTEM PERMEASE PROTEIN PROW"/>
    <property type="match status" value="1"/>
</dbReference>
<dbReference type="STRING" id="1842727.RD110_12750"/>
<feature type="transmembrane region" description="Helical" evidence="8">
    <location>
        <begin position="490"/>
        <end position="512"/>
    </location>
</feature>
<dbReference type="Gene3D" id="3.40.190.120">
    <property type="entry name" value="Osmoprotection protein (prox), domain 2"/>
    <property type="match status" value="1"/>
</dbReference>
<comment type="similarity">
    <text evidence="8">Belongs to the binding-protein-dependent transport system permease family.</text>
</comment>
<reference evidence="11 12" key="1">
    <citation type="submission" date="2017-01" db="EMBL/GenBank/DDBJ databases">
        <authorList>
            <person name="Mah S.A."/>
            <person name="Swanson W.J."/>
            <person name="Moy G.W."/>
            <person name="Vacquier V.D."/>
        </authorList>
    </citation>
    <scope>NUCLEOTIDE SEQUENCE [LARGE SCALE GENOMIC DNA]</scope>
    <source>
        <strain evidence="11 12">DCY110</strain>
    </source>
</reference>
<dbReference type="PANTHER" id="PTHR30177:SF4">
    <property type="entry name" value="OSMOPROTECTANT IMPORT PERMEASE PROTEIN OSMW"/>
    <property type="match status" value="1"/>
</dbReference>
<dbReference type="Gene3D" id="1.10.3720.10">
    <property type="entry name" value="MetI-like"/>
    <property type="match status" value="1"/>
</dbReference>
<evidence type="ECO:0000256" key="9">
    <source>
        <dbReference type="SAM" id="SignalP"/>
    </source>
</evidence>
<evidence type="ECO:0000256" key="8">
    <source>
        <dbReference type="RuleBase" id="RU363032"/>
    </source>
</evidence>
<dbReference type="Pfam" id="PF04069">
    <property type="entry name" value="OpuAC"/>
    <property type="match status" value="1"/>
</dbReference>
<evidence type="ECO:0000256" key="4">
    <source>
        <dbReference type="ARBA" id="ARBA00022989"/>
    </source>
</evidence>
<dbReference type="CDD" id="cd13607">
    <property type="entry name" value="PBP2_AfProX_like"/>
    <property type="match status" value="1"/>
</dbReference>
<dbReference type="Proteomes" id="UP000186609">
    <property type="component" value="Chromosome"/>
</dbReference>
<dbReference type="InterPro" id="IPR051204">
    <property type="entry name" value="ABC_transp_perm/SBD"/>
</dbReference>
<dbReference type="InterPro" id="IPR007210">
    <property type="entry name" value="ABC_Gly_betaine_transp_sub-bd"/>
</dbReference>
<dbReference type="Pfam" id="PF00528">
    <property type="entry name" value="BPD_transp_1"/>
    <property type="match status" value="1"/>
</dbReference>
<dbReference type="CDD" id="cd06261">
    <property type="entry name" value="TM_PBP2"/>
    <property type="match status" value="1"/>
</dbReference>